<accession>A0A1U9NNY9</accession>
<evidence type="ECO:0000313" key="3">
    <source>
        <dbReference type="EMBL" id="AQT69631.1"/>
    </source>
</evidence>
<evidence type="ECO:0000313" key="4">
    <source>
        <dbReference type="Proteomes" id="UP000189674"/>
    </source>
</evidence>
<name>A0A1U9NNY9_9BACT</name>
<dbReference type="KEGG" id="alus:STSP2_02825"/>
<keyword evidence="2" id="KW-0472">Membrane</keyword>
<dbReference type="STRING" id="1936003.STSP2_02825"/>
<feature type="transmembrane region" description="Helical" evidence="2">
    <location>
        <begin position="487"/>
        <end position="509"/>
    </location>
</feature>
<dbReference type="AlphaFoldDB" id="A0A1U9NNY9"/>
<dbReference type="RefSeq" id="WP_146663299.1">
    <property type="nucleotide sequence ID" value="NZ_CP019791.1"/>
</dbReference>
<feature type="transmembrane region" description="Helical" evidence="2">
    <location>
        <begin position="433"/>
        <end position="452"/>
    </location>
</feature>
<dbReference type="OrthoDB" id="260932at2"/>
<organism evidence="3 4">
    <name type="scientific">Anaerohalosphaera lusitana</name>
    <dbReference type="NCBI Taxonomy" id="1936003"/>
    <lineage>
        <taxon>Bacteria</taxon>
        <taxon>Pseudomonadati</taxon>
        <taxon>Planctomycetota</taxon>
        <taxon>Phycisphaerae</taxon>
        <taxon>Sedimentisphaerales</taxon>
        <taxon>Anaerohalosphaeraceae</taxon>
        <taxon>Anaerohalosphaera</taxon>
    </lineage>
</organism>
<proteinExistence type="predicted"/>
<dbReference type="EMBL" id="CP019791">
    <property type="protein sequence ID" value="AQT69631.1"/>
    <property type="molecule type" value="Genomic_DNA"/>
</dbReference>
<feature type="transmembrane region" description="Helical" evidence="2">
    <location>
        <begin position="205"/>
        <end position="225"/>
    </location>
</feature>
<feature type="transmembrane region" description="Helical" evidence="2">
    <location>
        <begin position="31"/>
        <end position="52"/>
    </location>
</feature>
<feature type="compositionally biased region" description="Basic residues" evidence="1">
    <location>
        <begin position="1"/>
        <end position="12"/>
    </location>
</feature>
<feature type="transmembrane region" description="Helical" evidence="2">
    <location>
        <begin position="232"/>
        <end position="252"/>
    </location>
</feature>
<feature type="transmembrane region" description="Helical" evidence="2">
    <location>
        <begin position="183"/>
        <end position="199"/>
    </location>
</feature>
<keyword evidence="4" id="KW-1185">Reference proteome</keyword>
<feature type="transmembrane region" description="Helical" evidence="2">
    <location>
        <begin position="272"/>
        <end position="295"/>
    </location>
</feature>
<gene>
    <name evidence="3" type="ORF">STSP2_02825</name>
</gene>
<dbReference type="Proteomes" id="UP000189674">
    <property type="component" value="Chromosome"/>
</dbReference>
<sequence length="706" mass="78805">MGRNKSRRRNRVKGSEPKVQTQGMKNRDIPVWAWAVIALILAGIPFSMGKYLELSTPGPFDSGAYVYSAAHLLDGAKLGVDEMSSARPGTLLVNVIGVALFGYNDTGPKILQGIFQVLAFAMMFYTLWRVFGGLAAVFGVFVASFYLSAPILAKFGNVKEQYMIALMIAAACCFVLRRYGGGWWLMLVCGFFAMGSYYFKPTGLSVSAAVWLWLVGGAVIGHINWLKAVKELGLFAAGGAAGLVPFLLLYVWQGQAGLFFEREIPFGRVELAVMLTVAVFVVHQLIVCRGHIVAGVRSGVRQIHKPVWIFAGVGVLIGLIVLTSFYVYFDKTHVADGRVYAQGEGFYYLLDVPFIGAVANVVYSVEGTLHRGLGLGSYVGSSRAVRSFSEQAEFVLRFYGVLILPVLMGILTGAAAAVRRFVKSFTFETRDAVAVFLFVWWVGDMALLWLSPRPYEQYFLPLNASAAMCGGYLVWRHWGLLAGGRKGVWVGSGAVALVAMLVMITPVFAGVRKSPWTGNDYGGERRRGYLTKLEQLGEQKRRGGVSAWQQVGRYIRQNSDEDAEMYVWGWYPGIYVEAQRFSPARSAFEGNMHVMSPSRLQQEVSQLIEQFKEDPPQFIVDSRKRHFPNDRPPLELWPVTKKGLLPKRSDVVERFETEYSRFLAEQIEEQEAERFEVMGAFRKYVRENYKPVKTFGPHVLFERTKG</sequence>
<protein>
    <recommendedName>
        <fullName evidence="5">Glycosyltransferase RgtA/B/C/D-like domain-containing protein</fullName>
    </recommendedName>
</protein>
<keyword evidence="2" id="KW-1133">Transmembrane helix</keyword>
<evidence type="ECO:0000256" key="1">
    <source>
        <dbReference type="SAM" id="MobiDB-lite"/>
    </source>
</evidence>
<keyword evidence="2" id="KW-0812">Transmembrane</keyword>
<feature type="transmembrane region" description="Helical" evidence="2">
    <location>
        <begin position="398"/>
        <end position="421"/>
    </location>
</feature>
<evidence type="ECO:0000256" key="2">
    <source>
        <dbReference type="SAM" id="Phobius"/>
    </source>
</evidence>
<reference evidence="4" key="1">
    <citation type="submission" date="2017-02" db="EMBL/GenBank/DDBJ databases">
        <title>Comparative genomics and description of representatives of a novel lineage of planctomycetes thriving in anoxic sediments.</title>
        <authorList>
            <person name="Spring S."/>
            <person name="Bunk B."/>
            <person name="Sproer C."/>
        </authorList>
    </citation>
    <scope>NUCLEOTIDE SEQUENCE [LARGE SCALE GENOMIC DNA]</scope>
    <source>
        <strain evidence="4">ST-NAGAB-D1</strain>
    </source>
</reference>
<evidence type="ECO:0008006" key="5">
    <source>
        <dbReference type="Google" id="ProtNLM"/>
    </source>
</evidence>
<feature type="transmembrane region" description="Helical" evidence="2">
    <location>
        <begin position="135"/>
        <end position="155"/>
    </location>
</feature>
<feature type="transmembrane region" description="Helical" evidence="2">
    <location>
        <begin position="110"/>
        <end position="128"/>
    </location>
</feature>
<feature type="transmembrane region" description="Helical" evidence="2">
    <location>
        <begin position="307"/>
        <end position="329"/>
    </location>
</feature>
<feature type="transmembrane region" description="Helical" evidence="2">
    <location>
        <begin position="458"/>
        <end position="475"/>
    </location>
</feature>
<feature type="region of interest" description="Disordered" evidence="1">
    <location>
        <begin position="1"/>
        <end position="22"/>
    </location>
</feature>